<comment type="caution">
    <text evidence="2">The sequence shown here is derived from an EMBL/GenBank/DDBJ whole genome shotgun (WGS) entry which is preliminary data.</text>
</comment>
<feature type="compositionally biased region" description="Polar residues" evidence="1">
    <location>
        <begin position="1"/>
        <end position="28"/>
    </location>
</feature>
<protein>
    <submittedName>
        <fullName evidence="2">Uncharacterized protein</fullName>
    </submittedName>
</protein>
<organism evidence="2 3">
    <name type="scientific">Pseudoalteromonas rubra</name>
    <dbReference type="NCBI Taxonomy" id="43658"/>
    <lineage>
        <taxon>Bacteria</taxon>
        <taxon>Pseudomonadati</taxon>
        <taxon>Pseudomonadota</taxon>
        <taxon>Gammaproteobacteria</taxon>
        <taxon>Alteromonadales</taxon>
        <taxon>Pseudoalteromonadaceae</taxon>
        <taxon>Pseudoalteromonas</taxon>
    </lineage>
</organism>
<feature type="region of interest" description="Disordered" evidence="1">
    <location>
        <begin position="198"/>
        <end position="221"/>
    </location>
</feature>
<evidence type="ECO:0000313" key="2">
    <source>
        <dbReference type="EMBL" id="KJZ06668.1"/>
    </source>
</evidence>
<accession>A0A0F4QG29</accession>
<gene>
    <name evidence="2" type="ORF">TW77_18420</name>
</gene>
<feature type="region of interest" description="Disordered" evidence="1">
    <location>
        <begin position="1"/>
        <end position="45"/>
    </location>
</feature>
<proteinExistence type="predicted"/>
<dbReference type="Proteomes" id="UP000033452">
    <property type="component" value="Unassembled WGS sequence"/>
</dbReference>
<dbReference type="AlphaFoldDB" id="A0A0F4QG29"/>
<feature type="compositionally biased region" description="Polar residues" evidence="1">
    <location>
        <begin position="198"/>
        <end position="207"/>
    </location>
</feature>
<feature type="compositionally biased region" description="Polar residues" evidence="1">
    <location>
        <begin position="35"/>
        <end position="45"/>
    </location>
</feature>
<name>A0A0F4QG29_9GAMM</name>
<evidence type="ECO:0000256" key="1">
    <source>
        <dbReference type="SAM" id="MobiDB-lite"/>
    </source>
</evidence>
<dbReference type="OrthoDB" id="6292765at2"/>
<dbReference type="RefSeq" id="WP_046006446.1">
    <property type="nucleotide sequence ID" value="NZ_JXYA01000046.1"/>
</dbReference>
<sequence length="257" mass="28447">MLNINSSKPDKPVTTNQAMSKPAQTTVSGAYPSGSAVNQGSTSTLSSTAHDIQSLMSHTVQNLQEAVPPKYMAYEQRLDIVRQSLNSARTQQYPELVVNDKTLEEMTLDVAESLKIKPLREGDVNAAVGDITSFLNEQDKRALGDAYMSMDVTPQSLKELNSLAFELAHQRKVQAKQRNGTLYAVYNPRKAQQNEASEVGASQQVLNKSDEQRTNPAVSERDQRLAQLHDSLGRLDNQFVNNLLAQLMEDAHLYDKA</sequence>
<reference evidence="2 3" key="1">
    <citation type="journal article" date="2015" name="BMC Genomics">
        <title>Genome mining reveals unlocked bioactive potential of marine Gram-negative bacteria.</title>
        <authorList>
            <person name="Machado H."/>
            <person name="Sonnenschein E.C."/>
            <person name="Melchiorsen J."/>
            <person name="Gram L."/>
        </authorList>
    </citation>
    <scope>NUCLEOTIDE SEQUENCE [LARGE SCALE GENOMIC DNA]</scope>
    <source>
        <strain evidence="2 3">S2471</strain>
    </source>
</reference>
<dbReference type="PATRIC" id="fig|43658.5.peg.3896"/>
<evidence type="ECO:0000313" key="3">
    <source>
        <dbReference type="Proteomes" id="UP000033452"/>
    </source>
</evidence>
<dbReference type="EMBL" id="JXYA01000046">
    <property type="protein sequence ID" value="KJZ06668.1"/>
    <property type="molecule type" value="Genomic_DNA"/>
</dbReference>
<keyword evidence="3" id="KW-1185">Reference proteome</keyword>
<feature type="compositionally biased region" description="Basic and acidic residues" evidence="1">
    <location>
        <begin position="208"/>
        <end position="221"/>
    </location>
</feature>